<dbReference type="Proteomes" id="UP000037109">
    <property type="component" value="Unassembled WGS sequence"/>
</dbReference>
<keyword evidence="1" id="KW-0812">Transmembrane</keyword>
<dbReference type="Pfam" id="PF17280">
    <property type="entry name" value="DUF5345"/>
    <property type="match status" value="1"/>
</dbReference>
<reference evidence="3" key="1">
    <citation type="submission" date="2015-07" db="EMBL/GenBank/DDBJ databases">
        <title>Fjat-10036 dsm4.</title>
        <authorList>
            <person name="Liu B."/>
            <person name="Wang J."/>
            <person name="Zhu Y."/>
            <person name="Liu G."/>
            <person name="Chen Q."/>
            <person name="Chen Z."/>
            <person name="Lan J."/>
            <person name="Che J."/>
            <person name="Ge C."/>
            <person name="Shi H."/>
            <person name="Pan Z."/>
            <person name="Liu X."/>
        </authorList>
    </citation>
    <scope>NUCLEOTIDE SEQUENCE [LARGE SCALE GENOMIC DNA]</scope>
    <source>
        <strain evidence="3">DSM 4</strain>
    </source>
</reference>
<organism evidence="2 3">
    <name type="scientific">Sporosarcina globispora</name>
    <name type="common">Bacillus globisporus</name>
    <dbReference type="NCBI Taxonomy" id="1459"/>
    <lineage>
        <taxon>Bacteria</taxon>
        <taxon>Bacillati</taxon>
        <taxon>Bacillota</taxon>
        <taxon>Bacilli</taxon>
        <taxon>Bacillales</taxon>
        <taxon>Caryophanaceae</taxon>
        <taxon>Sporosarcina</taxon>
    </lineage>
</organism>
<dbReference type="EMBL" id="LGUF01000007">
    <property type="protein sequence ID" value="KON89572.1"/>
    <property type="molecule type" value="Genomic_DNA"/>
</dbReference>
<dbReference type="InterPro" id="IPR035238">
    <property type="entry name" value="DUF5345"/>
</dbReference>
<comment type="caution">
    <text evidence="2">The sequence shown here is derived from an EMBL/GenBank/DDBJ whole genome shotgun (WGS) entry which is preliminary data.</text>
</comment>
<keyword evidence="1" id="KW-0472">Membrane</keyword>
<evidence type="ECO:0000313" key="2">
    <source>
        <dbReference type="EMBL" id="KON89572.1"/>
    </source>
</evidence>
<evidence type="ECO:0000313" key="3">
    <source>
        <dbReference type="Proteomes" id="UP000037109"/>
    </source>
</evidence>
<gene>
    <name evidence="2" type="ORF">AF332_23930</name>
</gene>
<dbReference type="AlphaFoldDB" id="A0A0M0GJA4"/>
<evidence type="ECO:0000256" key="1">
    <source>
        <dbReference type="SAM" id="Phobius"/>
    </source>
</evidence>
<keyword evidence="1" id="KW-1133">Transmembrane helix</keyword>
<protein>
    <submittedName>
        <fullName evidence="2">Uncharacterized protein</fullName>
    </submittedName>
</protein>
<dbReference type="STRING" id="1459.AF332_23930"/>
<feature type="transmembrane region" description="Helical" evidence="1">
    <location>
        <begin position="65"/>
        <end position="84"/>
    </location>
</feature>
<proteinExistence type="predicted"/>
<keyword evidence="3" id="KW-1185">Reference proteome</keyword>
<feature type="transmembrane region" description="Helical" evidence="1">
    <location>
        <begin position="90"/>
        <end position="110"/>
    </location>
</feature>
<name>A0A0M0GJA4_SPOGL</name>
<dbReference type="OrthoDB" id="2939233at2"/>
<dbReference type="RefSeq" id="WP_053436936.1">
    <property type="nucleotide sequence ID" value="NZ_LGUF01000007.1"/>
</dbReference>
<sequence length="116" mass="13221">MANRKVLPLEHDHQDENFLAAVKKIEDGLESLEENVPVYTPDLQFFEHLVAEQKQTMKKKLIRDLAIFTVAALLIVSSVLFMLYQLPAVFFILQGFVTVFIMAYSTVSFVKQVNGT</sequence>
<accession>A0A0M0GJA4</accession>